<feature type="transmembrane region" description="Helical" evidence="6">
    <location>
        <begin position="215"/>
        <end position="237"/>
    </location>
</feature>
<evidence type="ECO:0000256" key="5">
    <source>
        <dbReference type="ARBA" id="ARBA00023136"/>
    </source>
</evidence>
<name>A0ABW2SRQ5_9ACTN</name>
<dbReference type="InterPro" id="IPR002797">
    <property type="entry name" value="Polysacc_synth"/>
</dbReference>
<comment type="subcellular location">
    <subcellularLocation>
        <location evidence="1">Cell membrane</location>
        <topology evidence="1">Multi-pass membrane protein</topology>
    </subcellularLocation>
</comment>
<comment type="caution">
    <text evidence="7">The sequence shown here is derived from an EMBL/GenBank/DDBJ whole genome shotgun (WGS) entry which is preliminary data.</text>
</comment>
<gene>
    <name evidence="7" type="ORF">ACFQVD_02495</name>
</gene>
<feature type="transmembrane region" description="Helical" evidence="6">
    <location>
        <begin position="289"/>
        <end position="309"/>
    </location>
</feature>
<feature type="transmembrane region" description="Helical" evidence="6">
    <location>
        <begin position="145"/>
        <end position="166"/>
    </location>
</feature>
<organism evidence="7 8">
    <name type="scientific">Streptosporangium amethystogenes subsp. fukuiense</name>
    <dbReference type="NCBI Taxonomy" id="698418"/>
    <lineage>
        <taxon>Bacteria</taxon>
        <taxon>Bacillati</taxon>
        <taxon>Actinomycetota</taxon>
        <taxon>Actinomycetes</taxon>
        <taxon>Streptosporangiales</taxon>
        <taxon>Streptosporangiaceae</taxon>
        <taxon>Streptosporangium</taxon>
    </lineage>
</organism>
<feature type="transmembrane region" description="Helical" evidence="6">
    <location>
        <begin position="243"/>
        <end position="268"/>
    </location>
</feature>
<sequence>MPRTAYLSSSLSRVLQTVGSHAVQVLLGTVTGVLIARTLQPEGRGTYSVIATTTLIAILLGHLSVEKAQIYLWTDRARHGSLLANGLVIGLLSGTTTALIALTLMRVGAMPTTSPLLGLALLTVPFGVAATNLKGIALLRSQVDIINRGTVAAASIQCLPLLVLAATGHITVTSVIVCWTMSVVLPFILLIRALRPRPLLTDGRLACRQLAVGSRYHIGLVAFYLLMTVDTLLINALDSAATVGIYTVAVTTLSLACIPAEAITRVMLPRQAYGDIRQAEQVTVRALRLNLLLSAAFIGILAAVSPVLIPLVYGRPFAGSVIPLLALAPGMIALSVIRLVEQHLVRLARPISMTVIAVGALTMNVLLNLVLIPRWGALGAALASSVAYILMALLEVAWFTRSAHLPLRDLLPRLSEARSVLAPLTDSGLIARWRRHDA</sequence>
<evidence type="ECO:0000313" key="8">
    <source>
        <dbReference type="Proteomes" id="UP001596514"/>
    </source>
</evidence>
<keyword evidence="5 6" id="KW-0472">Membrane</keyword>
<dbReference type="Pfam" id="PF01943">
    <property type="entry name" value="Polysacc_synt"/>
    <property type="match status" value="1"/>
</dbReference>
<keyword evidence="4 6" id="KW-1133">Transmembrane helix</keyword>
<dbReference type="PANTHER" id="PTHR30250">
    <property type="entry name" value="PST FAMILY PREDICTED COLANIC ACID TRANSPORTER"/>
    <property type="match status" value="1"/>
</dbReference>
<evidence type="ECO:0000256" key="4">
    <source>
        <dbReference type="ARBA" id="ARBA00022989"/>
    </source>
</evidence>
<feature type="transmembrane region" description="Helical" evidence="6">
    <location>
        <begin position="21"/>
        <end position="39"/>
    </location>
</feature>
<accession>A0ABW2SRQ5</accession>
<keyword evidence="8" id="KW-1185">Reference proteome</keyword>
<protein>
    <submittedName>
        <fullName evidence="7">Polysaccharide biosynthesis C-terminal domain-containing protein</fullName>
    </submittedName>
</protein>
<feature type="transmembrane region" description="Helical" evidence="6">
    <location>
        <begin position="321"/>
        <end position="340"/>
    </location>
</feature>
<feature type="transmembrane region" description="Helical" evidence="6">
    <location>
        <begin position="172"/>
        <end position="194"/>
    </location>
</feature>
<evidence type="ECO:0000256" key="1">
    <source>
        <dbReference type="ARBA" id="ARBA00004651"/>
    </source>
</evidence>
<dbReference type="EMBL" id="JBHTEE010000001">
    <property type="protein sequence ID" value="MFC7598975.1"/>
    <property type="molecule type" value="Genomic_DNA"/>
</dbReference>
<feature type="transmembrane region" description="Helical" evidence="6">
    <location>
        <begin position="378"/>
        <end position="399"/>
    </location>
</feature>
<keyword evidence="3 6" id="KW-0812">Transmembrane</keyword>
<feature type="transmembrane region" description="Helical" evidence="6">
    <location>
        <begin position="45"/>
        <end position="65"/>
    </location>
</feature>
<feature type="transmembrane region" description="Helical" evidence="6">
    <location>
        <begin position="352"/>
        <end position="372"/>
    </location>
</feature>
<proteinExistence type="predicted"/>
<evidence type="ECO:0000256" key="3">
    <source>
        <dbReference type="ARBA" id="ARBA00022692"/>
    </source>
</evidence>
<dbReference type="RefSeq" id="WP_343983143.1">
    <property type="nucleotide sequence ID" value="NZ_BAAAGK010000295.1"/>
</dbReference>
<feature type="transmembrane region" description="Helical" evidence="6">
    <location>
        <begin position="86"/>
        <end position="109"/>
    </location>
</feature>
<keyword evidence="2" id="KW-1003">Cell membrane</keyword>
<evidence type="ECO:0000256" key="6">
    <source>
        <dbReference type="SAM" id="Phobius"/>
    </source>
</evidence>
<evidence type="ECO:0000256" key="2">
    <source>
        <dbReference type="ARBA" id="ARBA00022475"/>
    </source>
</evidence>
<feature type="transmembrane region" description="Helical" evidence="6">
    <location>
        <begin position="115"/>
        <end position="133"/>
    </location>
</feature>
<evidence type="ECO:0000313" key="7">
    <source>
        <dbReference type="EMBL" id="MFC7598975.1"/>
    </source>
</evidence>
<reference evidence="8" key="1">
    <citation type="journal article" date="2019" name="Int. J. Syst. Evol. Microbiol.">
        <title>The Global Catalogue of Microorganisms (GCM) 10K type strain sequencing project: providing services to taxonomists for standard genome sequencing and annotation.</title>
        <authorList>
            <consortium name="The Broad Institute Genomics Platform"/>
            <consortium name="The Broad Institute Genome Sequencing Center for Infectious Disease"/>
            <person name="Wu L."/>
            <person name="Ma J."/>
        </authorList>
    </citation>
    <scope>NUCLEOTIDE SEQUENCE [LARGE SCALE GENOMIC DNA]</scope>
    <source>
        <strain evidence="8">JCM 10083</strain>
    </source>
</reference>
<dbReference type="PANTHER" id="PTHR30250:SF11">
    <property type="entry name" value="O-ANTIGEN TRANSPORTER-RELATED"/>
    <property type="match status" value="1"/>
</dbReference>
<dbReference type="Proteomes" id="UP001596514">
    <property type="component" value="Unassembled WGS sequence"/>
</dbReference>
<dbReference type="InterPro" id="IPR050833">
    <property type="entry name" value="Poly_Biosynth_Transport"/>
</dbReference>